<dbReference type="Pfam" id="PF15410">
    <property type="entry name" value="PH_9"/>
    <property type="match status" value="1"/>
</dbReference>
<feature type="compositionally biased region" description="Low complexity" evidence="1">
    <location>
        <begin position="1543"/>
        <end position="1560"/>
    </location>
</feature>
<gene>
    <name evidence="4" type="ORF">PCL_10695</name>
</gene>
<feature type="compositionally biased region" description="Low complexity" evidence="1">
    <location>
        <begin position="1920"/>
        <end position="1948"/>
    </location>
</feature>
<reference evidence="4 5" key="1">
    <citation type="journal article" date="2016" name="Front. Microbiol.">
        <title>Genome and transcriptome sequences reveal the specific parasitism of the nematophagous Purpureocillium lilacinum 36-1.</title>
        <authorList>
            <person name="Xie J."/>
            <person name="Li S."/>
            <person name="Mo C."/>
            <person name="Xiao X."/>
            <person name="Peng D."/>
            <person name="Wang G."/>
            <person name="Xiao Y."/>
        </authorList>
    </citation>
    <scope>NUCLEOTIDE SEQUENCE [LARGE SCALE GENOMIC DNA]</scope>
    <source>
        <strain evidence="4 5">36-1</strain>
    </source>
</reference>
<feature type="transmembrane region" description="Helical" evidence="2">
    <location>
        <begin position="461"/>
        <end position="483"/>
    </location>
</feature>
<feature type="compositionally biased region" description="Basic and acidic residues" evidence="1">
    <location>
        <begin position="1514"/>
        <end position="1526"/>
    </location>
</feature>
<feature type="region of interest" description="Disordered" evidence="1">
    <location>
        <begin position="3115"/>
        <end position="3150"/>
    </location>
</feature>
<accession>A0A2U3EC53</accession>
<feature type="domain" description="SEC7" evidence="3">
    <location>
        <begin position="2290"/>
        <end position="2496"/>
    </location>
</feature>
<feature type="region of interest" description="Disordered" evidence="1">
    <location>
        <begin position="1224"/>
        <end position="1245"/>
    </location>
</feature>
<dbReference type="GO" id="GO:0032012">
    <property type="term" value="P:regulation of ARF protein signal transduction"/>
    <property type="evidence" value="ECO:0007669"/>
    <property type="project" value="InterPro"/>
</dbReference>
<feature type="compositionally biased region" description="Basic residues" evidence="1">
    <location>
        <begin position="1819"/>
        <end position="1833"/>
    </location>
</feature>
<feature type="compositionally biased region" description="Polar residues" evidence="1">
    <location>
        <begin position="1780"/>
        <end position="1789"/>
    </location>
</feature>
<dbReference type="InterPro" id="IPR041681">
    <property type="entry name" value="PH_9"/>
</dbReference>
<dbReference type="Gene3D" id="2.30.29.30">
    <property type="entry name" value="Pleckstrin-homology domain (PH domain)/Phosphotyrosine-binding domain (PTB)"/>
    <property type="match status" value="1"/>
</dbReference>
<dbReference type="Gene3D" id="1.10.1000.11">
    <property type="entry name" value="Arf Nucleotide-binding Site Opener,domain 2"/>
    <property type="match status" value="1"/>
</dbReference>
<dbReference type="Pfam" id="PF16155">
    <property type="entry name" value="PnbB"/>
    <property type="match status" value="1"/>
</dbReference>
<feature type="compositionally biased region" description="Polar residues" evidence="1">
    <location>
        <begin position="1530"/>
        <end position="1540"/>
    </location>
</feature>
<feature type="compositionally biased region" description="Basic and acidic residues" evidence="1">
    <location>
        <begin position="1729"/>
        <end position="1746"/>
    </location>
</feature>
<feature type="region of interest" description="Disordered" evidence="1">
    <location>
        <begin position="2470"/>
        <end position="2514"/>
    </location>
</feature>
<dbReference type="PROSITE" id="PS50190">
    <property type="entry name" value="SEC7"/>
    <property type="match status" value="1"/>
</dbReference>
<feature type="region of interest" description="Disordered" evidence="1">
    <location>
        <begin position="3287"/>
        <end position="3344"/>
    </location>
</feature>
<evidence type="ECO:0000259" key="3">
    <source>
        <dbReference type="PROSITE" id="PS50190"/>
    </source>
</evidence>
<feature type="compositionally biased region" description="Polar residues" evidence="1">
    <location>
        <begin position="1747"/>
        <end position="1773"/>
    </location>
</feature>
<evidence type="ECO:0000313" key="5">
    <source>
        <dbReference type="Proteomes" id="UP000245956"/>
    </source>
</evidence>
<feature type="compositionally biased region" description="Polar residues" evidence="1">
    <location>
        <begin position="1462"/>
        <end position="1477"/>
    </location>
</feature>
<dbReference type="InterPro" id="IPR000904">
    <property type="entry name" value="Sec7_dom"/>
</dbReference>
<feature type="compositionally biased region" description="Acidic residues" evidence="1">
    <location>
        <begin position="3323"/>
        <end position="3333"/>
    </location>
</feature>
<name>A0A2U3EC53_PURLI</name>
<comment type="caution">
    <text evidence="4">The sequence shown here is derived from an EMBL/GenBank/DDBJ whole genome shotgun (WGS) entry which is preliminary data.</text>
</comment>
<dbReference type="SUPFAM" id="SSF50729">
    <property type="entry name" value="PH domain-like"/>
    <property type="match status" value="1"/>
</dbReference>
<feature type="compositionally biased region" description="Gly residues" evidence="1">
    <location>
        <begin position="3288"/>
        <end position="3304"/>
    </location>
</feature>
<feature type="compositionally biased region" description="Gly residues" evidence="1">
    <location>
        <begin position="3311"/>
        <end position="3322"/>
    </location>
</feature>
<sequence>MAIPSDVKLEGFDIIEATYKKIGDHGIRTDILVPRTPTLSSGKQPVIIRIHGGALVRRLQAPNLYLALARLIHVWDGPPGAGLPWAPDRQPIALAWWDTGFVRFNCLPPSVGPESIQALRQLSMRTIRRKLMTAQVDLQRSERHTAVHQLAGTMRPIVPATSLNTYCSAQALSFCLLHLLNTQTPDTNTNTPKHKHKHKHTHLLTHTRRLLVPDKNMNPADELIDKEVAFPGGPWLHAHMDILSKIAGAEALVAEDNWEFVAASDRVKQRTGARFVYAILTPVRSEGSSVVSRRVFIPIFELGQNGMANEFVVPNPRGRRRQGAWPDDRFSNHGRQLTWGRDAHTQPRVADHHTACDARRQPSQVRSWIRHKRNAASQHELRAGQAALANARQPTMDKATEFYRSQIGGTAVINYCYTDMPWRLFVKDVYFFFVYIWALPWVLLPVRPCGSGELDELYPNLPNLFCISVHFVLVVLQLAFILVLPIGIFFPIWTVAGAVAAFMTVNWALCKLLNGSETTYRSDEKYAEERPEHAHEQWVFLNGVAVGEHWMKNNLNRLALTFGRPVLGIHNRTSGIVFDVIECLIQRNFTYATGDVRRAYRTMRDVLYDPSKSKVVFVLHSQGGIEGGLVLDWLLQETPQDLLAKLEVYTFGNAANHFNNPHRHVISQSLSQSNPSAAMTTVMRETSFNSATSSPVERRKKGNGKAPPPPLSTESSLTSSRTFSAAKDRAIGHVEHYAHSTDFVAIWGVLHFATNRVGSPQLPRFLGRLFSRANSRGGHQLNQHYLDGMFPLKRDAETGRFVGADEDNAFMEEVIEIGKEGAAMDNAREAFDISYAGTQGFGSGDISTPVEVHGVGDKGKRREVRVKELSRLWRYRNGQSPPEIPPLLAMEGGVRRSAGGPGLRHGLEARRWRWLRSGDGGIERATAPDAICRATCRSDAFPAQYLIPVIKCLQMSGDEHPQATQCKMSPPDRAAVLDLAKWPTAEKFVSRCADFFDEVKNLTPGKDLETRLNRDYGPGNAYYDDFCTYIKQGLAEGWVAETEITGPHYRRGRISPPTERTHFLSITTVYMDGTAAPKGDEGVLRGQYHQHPYGEINCVVLLDEGAELRGMQGWQGAGWTSPGPGTHHYPEARGGRLVALFFLPAGRISYEATPEMAQPHCVMQGRPWVLRARGETDACVFEFVQTGPTELRSASGSAGWRLRRRRTAGQAAPGIRWFATSEAVRPSERGPVRDERPTTAYAGRRPDTQHGVAAADDSQRVPEEAVVMAAHGCQRAPGCAVMRRATAGCVAKSGGAHRRLTFPLLRVAAGRVRRRHDEPADVMRPQAKARQAAGPLSAVALAIGAGHSGRVRRQTHRPHRGVQATDAGSAGAIGLAGNLILQTSTKGTARTRLPSAKTTPPERERFMTAVLPGVCSTALLRQAVRSSCPSTLPLRLAAGKSNRPGALRRTKTPKPIIPTGARQGTGTTRPPASTAPQKQRRRASPGSPQLTLASAPAEARRPSGTAAAPADAPADARRQSPRRERAPCSSRPQETASTPHATPRPTRSSIHPPSRSPSQSWGAPPNAPQRRRSGAAPPPRPVPEIDPAPRVRTSAYNHRLGALPLSLPPDEMDRSGEIHPPPQTSPAAVAAAVAAAGAAAAGPRNRDSHDLSLSPRDVTRDSLVANMLLSLDQFSLAQKQDHGPFSPGTDLAGSTPYDADERDEYPPSARRWANNGGRSYGPGVNANGRGHEHSYSSDADHPDDASRYSSQNSRGHRSNSGSVNFQGQFTRLNSLREPSYRTQPGTTPPRSAHARGRHSSKSSSSASFDAGYPPNVASQRHHNLQQQQRRTRRSASFDVSPPHSRAGHLHQVPASSPFRVDFSDTFVPMDDDWYSAAPNPTVPSGPRREPSNLPIRPPPPESVDGRKVERRRSTSRSLKSVSARSKRTAAAAAPPAAASEHDSAPAPSVGYGKSKDADPPATAPAQAKEKQGFFRRVFGGGSSKNSGSSNGTAAGADQRSQDKARQQQQAKAATAPPSRDTSSSHSHHPPLQKKTSSFFRRRKKSIVDEASPADVAPPMPPLDQLNLRVREGAAVAHDSPTSSLRNVMNPYLETSGATGLGLAGVPTSSPLTDATSAAADGSQDRPRGRQEFKREFSPDYEPGPNARIRTVDSGAQGPRAGEADAQSAPQRLPKTFETRNNSFLDLDGASDHETRSPNQRRKKTRGAGAQDPASTPSSAARSPDADPDATVRAKKSPAPDADREPSRPNLGLPMEGARIASFASGSTETDYKTAPSAPPSVLVEGAPESKGLGTLKSMKSCKSLDEPEFVVGDPTADDRQKAKQIYDGGEDFIQKDKAAAWMGEEGPVRQRTLQAYMELYDFQDHSILAALRSVCGRLVLRAETQQVDRILVAFSKRWCDCNPRHGFKATDVIHMICYSIMLLNTDLHLADIEQKMTRSQFIKNTMTTITQAVHESAPDAFMRPSILPEKNGLLSEHGRDSPDPDYSSRRRSLRPTPRSESRNGDDPGPLVRAPFHGHRRAWEEQVEFVLKAIYASIRDEKLPLFGAEPDKSLGVAPSQSGLSVMGMLKRSPSVLSKAPSETQLSSRGRVADGGRTSASRWTSKSRSRPGLGRNGFSSSRTSFDDGNSVWSPAMSSATWSRYSLGRTQGSMSQDSFGTMPRGDYQQSIGFANALSQAIFRDEDAAHGDDGAPSILSADLSTQLLEDESLELAGPPWVKEGMVMHKHHLDGVGKRAKERNWVEVFAVIQKGQMSLFSLFATKSQRVKGRTKPNGPVGGGNWQDNALSLGTFNLRLTLASALPSPGYSRTRPHVWALSLPTGAVHLFQVGTPEIIREFVTTANYWSARLSTHPLVGGISNIEYGWSEAIVNNALVSAINESSASIASGGRDSRPGSSAARHARKSSAASGSFRGSSFDQVGGPFTNNSGRGKLPGDRIHIAEWAPPTQSIRPSTAAEAEQLETLSAYVKSIEKDLQEHNKLRSPMLLAFTPRGHNAGKAMANWERKSAYLLREIVKFRTYVDCLQQAETRRREIYTERDLARKAARGELSEGDMDVSGDEGDETLRPLSGLRMLLISCDARIGISPALSKLLSKPLQNARHGGKDGRKEMRLANARCERGSGSGHGGRSGRRLGASTGRRAGRGAGSRGCGCRGRARRGAGLAGLGRTARLRGGRVRLGRRLCPRRAGQGAGNSSAPCNITAFPDSPQRPGAHNSRHQAHDDVPVAAIDGADDAPRPAERHAVVGVGAHDGGLMAAARDVGEAGGDGAPDGPAHGAQAVVVARRGDVVGADGGEGGGEAALAGGGDGGREDGGGGGGGGLCEGGGEAEGEGEDGGEEHGGGGDGFDNVVMGVQRLGEAQIPPDRRNVPNPDLECRPSTGHLHARQPQRCQNPGTRLPAPRVHVTLVGNLDGGLRVAMLPLLVLCGVGRANDPVTPRSGTRRSWMRQRHRRIHTEPGPDAAAASGLGVDIWTASGLGHERHDCVAMCAGALLGAWPAGKASSRISAACLAVGAGRAEWLIPTFKCVLPDRELRKLGLDGRVVSRN</sequence>
<feature type="transmembrane region" description="Helical" evidence="2">
    <location>
        <begin position="429"/>
        <end position="446"/>
    </location>
</feature>
<dbReference type="SUPFAM" id="SSF53474">
    <property type="entry name" value="alpha/beta-Hydrolases"/>
    <property type="match status" value="1"/>
</dbReference>
<dbReference type="PANTHER" id="PTHR42044:SF1">
    <property type="entry name" value="DUF676 DOMAIN-CONTAINING PROTEIN"/>
    <property type="match status" value="1"/>
</dbReference>
<dbReference type="SMART" id="SM00222">
    <property type="entry name" value="Sec7"/>
    <property type="match status" value="1"/>
</dbReference>
<feature type="compositionally biased region" description="Low complexity" evidence="1">
    <location>
        <begin position="2211"/>
        <end position="2222"/>
    </location>
</feature>
<feature type="region of interest" description="Disordered" evidence="1">
    <location>
        <begin position="1679"/>
        <end position="1852"/>
    </location>
</feature>
<feature type="compositionally biased region" description="Polar residues" evidence="1">
    <location>
        <begin position="2106"/>
        <end position="2115"/>
    </location>
</feature>
<feature type="region of interest" description="Disordered" evidence="1">
    <location>
        <begin position="1874"/>
        <end position="2063"/>
    </location>
</feature>
<feature type="region of interest" description="Disordered" evidence="1">
    <location>
        <begin position="2093"/>
        <end position="2294"/>
    </location>
</feature>
<feature type="region of interest" description="Disordered" evidence="1">
    <location>
        <begin position="687"/>
        <end position="720"/>
    </location>
</feature>
<dbReference type="Pfam" id="PF01369">
    <property type="entry name" value="Sec7"/>
    <property type="match status" value="1"/>
</dbReference>
<dbReference type="InterPro" id="IPR035999">
    <property type="entry name" value="Sec7_dom_sf"/>
</dbReference>
<feature type="region of interest" description="Disordered" evidence="1">
    <location>
        <begin position="1434"/>
        <end position="1589"/>
    </location>
</feature>
<dbReference type="InterPro" id="IPR032345">
    <property type="entry name" value="PnbB"/>
</dbReference>
<feature type="region of interest" description="Disordered" evidence="1">
    <location>
        <begin position="2882"/>
        <end position="2930"/>
    </location>
</feature>
<feature type="compositionally biased region" description="Low complexity" evidence="1">
    <location>
        <begin position="2893"/>
        <end position="2915"/>
    </location>
</feature>
<dbReference type="SUPFAM" id="SSF48425">
    <property type="entry name" value="Sec7 domain"/>
    <property type="match status" value="1"/>
</dbReference>
<proteinExistence type="predicted"/>
<evidence type="ECO:0000256" key="1">
    <source>
        <dbReference type="SAM" id="MobiDB-lite"/>
    </source>
</evidence>
<dbReference type="InterPro" id="IPR011993">
    <property type="entry name" value="PH-like_dom_sf"/>
</dbReference>
<feature type="compositionally biased region" description="Low complexity" evidence="1">
    <location>
        <begin position="2006"/>
        <end position="2018"/>
    </location>
</feature>
<evidence type="ECO:0000256" key="2">
    <source>
        <dbReference type="SAM" id="Phobius"/>
    </source>
</evidence>
<keyword evidence="2" id="KW-0812">Transmembrane</keyword>
<keyword evidence="2" id="KW-0472">Membrane</keyword>
<dbReference type="InterPro" id="IPR029058">
    <property type="entry name" value="AB_hydrolase_fold"/>
</dbReference>
<evidence type="ECO:0000313" key="4">
    <source>
        <dbReference type="EMBL" id="PWI72072.1"/>
    </source>
</evidence>
<keyword evidence="2" id="KW-1133">Transmembrane helix</keyword>
<dbReference type="Proteomes" id="UP000245956">
    <property type="component" value="Unassembled WGS sequence"/>
</dbReference>
<feature type="compositionally biased region" description="Basic and acidic residues" evidence="1">
    <location>
        <begin position="2122"/>
        <end position="2137"/>
    </location>
</feature>
<dbReference type="EMBL" id="LCWV01000006">
    <property type="protein sequence ID" value="PWI72072.1"/>
    <property type="molecule type" value="Genomic_DNA"/>
</dbReference>
<feature type="region of interest" description="Disordered" evidence="1">
    <location>
        <begin position="2573"/>
        <end position="2619"/>
    </location>
</feature>
<feature type="compositionally biased region" description="Pro residues" evidence="1">
    <location>
        <begin position="1576"/>
        <end position="1586"/>
    </location>
</feature>
<dbReference type="InterPro" id="IPR023394">
    <property type="entry name" value="Sec7_C_sf"/>
</dbReference>
<feature type="region of interest" description="Disordered" evidence="1">
    <location>
        <begin position="1601"/>
        <end position="1632"/>
    </location>
</feature>
<feature type="compositionally biased region" description="Basic and acidic residues" evidence="1">
    <location>
        <begin position="2476"/>
        <end position="2488"/>
    </location>
</feature>
<protein>
    <submittedName>
        <fullName evidence="4">Sec7 domain-containing protein</fullName>
    </submittedName>
</protein>
<dbReference type="GO" id="GO:0005085">
    <property type="term" value="F:guanyl-nucleotide exchange factor activity"/>
    <property type="evidence" value="ECO:0007669"/>
    <property type="project" value="InterPro"/>
</dbReference>
<organism evidence="4 5">
    <name type="scientific">Purpureocillium lilacinum</name>
    <name type="common">Paecilomyces lilacinus</name>
    <dbReference type="NCBI Taxonomy" id="33203"/>
    <lineage>
        <taxon>Eukaryota</taxon>
        <taxon>Fungi</taxon>
        <taxon>Dikarya</taxon>
        <taxon>Ascomycota</taxon>
        <taxon>Pezizomycotina</taxon>
        <taxon>Sordariomycetes</taxon>
        <taxon>Hypocreomycetidae</taxon>
        <taxon>Hypocreales</taxon>
        <taxon>Ophiocordycipitaceae</taxon>
        <taxon>Purpureocillium</taxon>
    </lineage>
</organism>
<feature type="compositionally biased region" description="Basic and acidic residues" evidence="1">
    <location>
        <begin position="1225"/>
        <end position="1237"/>
    </location>
</feature>
<feature type="compositionally biased region" description="Gly residues" evidence="1">
    <location>
        <begin position="3141"/>
        <end position="3150"/>
    </location>
</feature>
<dbReference type="PANTHER" id="PTHR42044">
    <property type="entry name" value="DUF676 DOMAIN-CONTAINING PROTEIN-RELATED"/>
    <property type="match status" value="1"/>
</dbReference>